<evidence type="ECO:0000256" key="2">
    <source>
        <dbReference type="ARBA" id="ARBA00022737"/>
    </source>
</evidence>
<evidence type="ECO:0000259" key="5">
    <source>
        <dbReference type="Pfam" id="PF20703"/>
    </source>
</evidence>
<dbReference type="InterPro" id="IPR020472">
    <property type="entry name" value="WD40_PAC1"/>
</dbReference>
<feature type="repeat" description="WD" evidence="3">
    <location>
        <begin position="1226"/>
        <end position="1273"/>
    </location>
</feature>
<evidence type="ECO:0000313" key="7">
    <source>
        <dbReference type="Proteomes" id="UP000615026"/>
    </source>
</evidence>
<feature type="repeat" description="WD" evidence="3">
    <location>
        <begin position="1058"/>
        <end position="1099"/>
    </location>
</feature>
<dbReference type="PROSITE" id="PS50294">
    <property type="entry name" value="WD_REPEATS_REGION"/>
    <property type="match status" value="8"/>
</dbReference>
<dbReference type="PROSITE" id="PS00678">
    <property type="entry name" value="WD_REPEATS_1"/>
    <property type="match status" value="4"/>
</dbReference>
<dbReference type="SUPFAM" id="SSF50978">
    <property type="entry name" value="WD40 repeat-like"/>
    <property type="match status" value="2"/>
</dbReference>
<dbReference type="InterPro" id="IPR001680">
    <property type="entry name" value="WD40_rpt"/>
</dbReference>
<organism evidence="6 7">
    <name type="scientific">Leptolyngbya cf. ectocarpi LEGE 11479</name>
    <dbReference type="NCBI Taxonomy" id="1828722"/>
    <lineage>
        <taxon>Bacteria</taxon>
        <taxon>Bacillati</taxon>
        <taxon>Cyanobacteriota</taxon>
        <taxon>Cyanophyceae</taxon>
        <taxon>Leptolyngbyales</taxon>
        <taxon>Leptolyngbyaceae</taxon>
        <taxon>Leptolyngbya group</taxon>
        <taxon>Leptolyngbya</taxon>
    </lineage>
</organism>
<dbReference type="PANTHER" id="PTHR44019">
    <property type="entry name" value="WD REPEAT-CONTAINING PROTEIN 55"/>
    <property type="match status" value="1"/>
</dbReference>
<dbReference type="InterPro" id="IPR019775">
    <property type="entry name" value="WD40_repeat_CS"/>
</dbReference>
<dbReference type="InterPro" id="IPR015943">
    <property type="entry name" value="WD40/YVTN_repeat-like_dom_sf"/>
</dbReference>
<reference evidence="6" key="1">
    <citation type="submission" date="2020-10" db="EMBL/GenBank/DDBJ databases">
        <authorList>
            <person name="Castelo-Branco R."/>
            <person name="Eusebio N."/>
            <person name="Adriana R."/>
            <person name="Vieira A."/>
            <person name="Brugerolle De Fraissinette N."/>
            <person name="Rezende De Castro R."/>
            <person name="Schneider M.P."/>
            <person name="Vasconcelos V."/>
            <person name="Leao P.N."/>
        </authorList>
    </citation>
    <scope>NUCLEOTIDE SEQUENCE</scope>
    <source>
        <strain evidence="6">LEGE 11479</strain>
    </source>
</reference>
<gene>
    <name evidence="6" type="ORF">IQ260_21975</name>
</gene>
<dbReference type="InterPro" id="IPR049052">
    <property type="entry name" value="nSTAND1"/>
</dbReference>
<accession>A0A928ZXP1</accession>
<feature type="repeat" description="WD" evidence="3">
    <location>
        <begin position="1589"/>
        <end position="1630"/>
    </location>
</feature>
<feature type="repeat" description="WD" evidence="3">
    <location>
        <begin position="1148"/>
        <end position="1182"/>
    </location>
</feature>
<dbReference type="PANTHER" id="PTHR44019:SF8">
    <property type="entry name" value="POC1 CENTRIOLAR PROTEIN HOMOLOG"/>
    <property type="match status" value="1"/>
</dbReference>
<dbReference type="InterPro" id="IPR011990">
    <property type="entry name" value="TPR-like_helical_dom_sf"/>
</dbReference>
<dbReference type="SUPFAM" id="SSF52540">
    <property type="entry name" value="P-loop containing nucleoside triphosphate hydrolases"/>
    <property type="match status" value="1"/>
</dbReference>
<dbReference type="InterPro" id="IPR027417">
    <property type="entry name" value="P-loop_NTPase"/>
</dbReference>
<dbReference type="Proteomes" id="UP000615026">
    <property type="component" value="Unassembled WGS sequence"/>
</dbReference>
<keyword evidence="2" id="KW-0677">Repeat</keyword>
<feature type="repeat" description="WD" evidence="3">
    <location>
        <begin position="1548"/>
        <end position="1589"/>
    </location>
</feature>
<feature type="domain" description="Novel STAND NTPase 1" evidence="5">
    <location>
        <begin position="497"/>
        <end position="846"/>
    </location>
</feature>
<feature type="repeat" description="WD" evidence="3">
    <location>
        <begin position="1099"/>
        <end position="1131"/>
    </location>
</feature>
<dbReference type="Gene3D" id="1.25.40.10">
    <property type="entry name" value="Tetratricopeptide repeat domain"/>
    <property type="match status" value="1"/>
</dbReference>
<feature type="coiled-coil region" evidence="4">
    <location>
        <begin position="856"/>
        <end position="904"/>
    </location>
</feature>
<evidence type="ECO:0000256" key="3">
    <source>
        <dbReference type="PROSITE-ProRule" id="PRU00221"/>
    </source>
</evidence>
<dbReference type="SUPFAM" id="SSF48452">
    <property type="entry name" value="TPR-like"/>
    <property type="match status" value="1"/>
</dbReference>
<dbReference type="PROSITE" id="PS50082">
    <property type="entry name" value="WD_REPEATS_2"/>
    <property type="match status" value="11"/>
</dbReference>
<dbReference type="InterPro" id="IPR050505">
    <property type="entry name" value="WDR55/POC1"/>
</dbReference>
<feature type="repeat" description="WD" evidence="3">
    <location>
        <begin position="1362"/>
        <end position="1403"/>
    </location>
</feature>
<dbReference type="CDD" id="cd00200">
    <property type="entry name" value="WD40"/>
    <property type="match status" value="2"/>
</dbReference>
<name>A0A928ZXP1_LEPEC</name>
<evidence type="ECO:0000256" key="1">
    <source>
        <dbReference type="ARBA" id="ARBA00022574"/>
    </source>
</evidence>
<feature type="repeat" description="WD" evidence="3">
    <location>
        <begin position="1185"/>
        <end position="1226"/>
    </location>
</feature>
<evidence type="ECO:0000313" key="6">
    <source>
        <dbReference type="EMBL" id="MBE9069315.1"/>
    </source>
</evidence>
<feature type="repeat" description="WD" evidence="3">
    <location>
        <begin position="1016"/>
        <end position="1058"/>
    </location>
</feature>
<comment type="caution">
    <text evidence="6">The sequence shown here is derived from an EMBL/GenBank/DDBJ whole genome shotgun (WGS) entry which is preliminary data.</text>
</comment>
<keyword evidence="4" id="KW-0175">Coiled coil</keyword>
<feature type="repeat" description="WD" evidence="3">
    <location>
        <begin position="1273"/>
        <end position="1309"/>
    </location>
</feature>
<protein>
    <recommendedName>
        <fullName evidence="5">Novel STAND NTPase 1 domain-containing protein</fullName>
    </recommendedName>
</protein>
<dbReference type="EMBL" id="JADEXP010000259">
    <property type="protein sequence ID" value="MBE9069315.1"/>
    <property type="molecule type" value="Genomic_DNA"/>
</dbReference>
<dbReference type="PRINTS" id="PR00320">
    <property type="entry name" value="GPROTEINBRPT"/>
</dbReference>
<sequence>MSNSSDSPSNQNSLQVLCRTMRLTSKRRFELIVVRCNYENLQRRLLNELHHTCSVSFEELELKKTNQTLYTLIETEYKSDLPDALCVSGFEYVKDLDTLLLATNQVREEFRKNFNFPLVLWLNDQILQKFIRLVPDFYSWATPLSFDLSNQELLALIKGNAELLFEHTLNASDRYPASDTVLSLAIKAPRLKELRVAQNELKRRNQPLEPEFLASVQLALGRENYRHDALDEAEENYQNSLKYWDETEQAERSGMVLFHLGLCYRRRAYVDRSNAPKHWLQAKECFSRCLKVLEAANCHKLVANFIGQLGDALQQIEEWNELKKLAEKSLKLHRRFPNRARMARDCGFLAAIALKDADWENTRKHAQNALNALEQAPSNNRQRQGLYLLLLAQAQYNSGEIKAAIVSLEKAKFVSKPLDEPSRYIQILETLRDLYFKQEAYLKAFDIKQEQRAVESQYGYRAFIGASRLRPLRSLKPTVLLDKVSEEIAQEIAVSVRYKDINRLVERITRPNHKLTIIHGQSGVGKSSMMSAGLVPTLKSKIINSRDVLPVYCQFYGNWVEHLGESLEASLERYPDTLIHKPLDTVDTILSQIRQNDARNLLTVLIFDQFEEFFIACDTSEKWQPFFNFLDQCFQNIPYIKVFIVLREDYLHYLLEYERLPHESYIGNNILSIENRFELGNFSKDDAKAIVNSLTERSNIMLEPELVNEVVKDLAREGGKVRPIELQIVGAQLQAENIETLEEYQKKGPKNKLVQQYLEEVVKDCGPENKKAAELILYLLTGDNDTRPQRTRIEIEKDLKRLANDLIEQSSRLDLVLNIFVKSGLVFLWPETPSNRYQLVHDYLATFIRRQQQPEINEIITRLEREKIELKQAIKALEKEREQREKTEEELEIAARNNKRARQAVIIGTSVLSSILAIAIALGLRANLNLQKFHVDLEYSRRSLELEREGWRTLQKFESESEPLQSLIAAIEVGLDLKRFNEQQSNLSISSDSYNPASPIFGLQQILSKIRLKNRLSAHKDGILSVMFNPQDSRYLLTGSRDKTAYLWDLENNTSIVLKGHVAAVLDVNFKPNSDVIATASEDGTVRFWDLKGNSLSTCQVSSGPVFSIVFSPQGDFFVTASLQEGIQVWEPSCNLLRDASVYSDATIISLSLSPDGKTLAAASSDSNVRIWEMQNKKLMSPKILIGHEKEVRDVAFSPDGQTIATVSIDGTGRLWNLQGKELVKFAANYAPMRSITFLPDVGNVNTSSSLVTTSDDSTVRLWNLRGQELLKLEGHQATVWDASVNPDMPNVLATVSDDKTVGIWTLENKLLESYSNPSEDSFLSLGILNSSISYNERFLAAISEKGIVYIWNHSGKPLYNFKAHSGQSNDIQFHPNQLIFLTASNDGLVKIWDLESSFDAQSSTWIPVEELSLSSEDNGESSQPSSAASFSSSGDKIAIALQKGFVSIWNTETDKVETIKLNQGHISALEFSQDESYLVTTSLDGRICIWYFDDTAGSSQCITTKSSTPILSATMNLDNQILVTADTEGAFFIWEKEQIMNTERKGSKASTRAINDLAISQNGDLLATASADGIAKLWTLNGNQLAEYQGHKTSIQSIHFISGDNKLLTISRDGKVQPWDIDNLDRLLSKGCTWLSDYIHFTPIHNNSAIDSYSSVINFCLKME</sequence>
<keyword evidence="1 3" id="KW-0853">WD repeat</keyword>
<dbReference type="SMART" id="SM00320">
    <property type="entry name" value="WD40"/>
    <property type="match status" value="14"/>
</dbReference>
<dbReference type="Gene3D" id="2.130.10.10">
    <property type="entry name" value="YVTN repeat-like/Quinoprotein amine dehydrogenase"/>
    <property type="match status" value="4"/>
</dbReference>
<keyword evidence="7" id="KW-1185">Reference proteome</keyword>
<proteinExistence type="predicted"/>
<dbReference type="InterPro" id="IPR036322">
    <property type="entry name" value="WD40_repeat_dom_sf"/>
</dbReference>
<dbReference type="Pfam" id="PF00400">
    <property type="entry name" value="WD40"/>
    <property type="match status" value="9"/>
</dbReference>
<evidence type="ECO:0000256" key="4">
    <source>
        <dbReference type="SAM" id="Coils"/>
    </source>
</evidence>
<feature type="repeat" description="WD" evidence="3">
    <location>
        <begin position="1460"/>
        <end position="1491"/>
    </location>
</feature>
<dbReference type="Pfam" id="PF20703">
    <property type="entry name" value="nSTAND1"/>
    <property type="match status" value="1"/>
</dbReference>
<dbReference type="RefSeq" id="WP_193995224.1">
    <property type="nucleotide sequence ID" value="NZ_JADEXP010000259.1"/>
</dbReference>